<accession>A0A133V7U8</accession>
<dbReference type="PANTHER" id="PTHR42240">
    <property type="entry name" value="DUF211 DOMAIN-CONTAINING PROTEIN"/>
    <property type="match status" value="1"/>
</dbReference>
<dbReference type="Pfam" id="PF02680">
    <property type="entry name" value="DUF211"/>
    <property type="match status" value="1"/>
</dbReference>
<dbReference type="InterPro" id="IPR003831">
    <property type="entry name" value="DUF211"/>
</dbReference>
<evidence type="ECO:0000313" key="2">
    <source>
        <dbReference type="Proteomes" id="UP000070400"/>
    </source>
</evidence>
<name>A0A133V7U8_9EURY</name>
<sequence length="96" mass="10382">MAKNPNSCAQIKQLVLDVLKPRGPSLPEFASKLGSLECVKEVDVTLREIDKETETLKVIINGNLDFDDIASAIRDLGGAIHSVDKVIAGHRAIDES</sequence>
<dbReference type="InterPro" id="IPR023129">
    <property type="entry name" value="MTH889-like_dom_sf"/>
</dbReference>
<protein>
    <recommendedName>
        <fullName evidence="3">DUF211 domain-containing protein</fullName>
    </recommendedName>
</protein>
<dbReference type="AlphaFoldDB" id="A0A133V7U8"/>
<dbReference type="PANTHER" id="PTHR42240:SF1">
    <property type="entry name" value="DUF211 DOMAIN-CONTAINING PROTEIN"/>
    <property type="match status" value="1"/>
</dbReference>
<dbReference type="Gene3D" id="3.30.70.1340">
    <property type="entry name" value="MTH889-like domain"/>
    <property type="match status" value="1"/>
</dbReference>
<evidence type="ECO:0008006" key="3">
    <source>
        <dbReference type="Google" id="ProtNLM"/>
    </source>
</evidence>
<proteinExistence type="predicted"/>
<evidence type="ECO:0000313" key="1">
    <source>
        <dbReference type="EMBL" id="KXB02505.1"/>
    </source>
</evidence>
<keyword evidence="2" id="KW-1185">Reference proteome</keyword>
<dbReference type="SUPFAM" id="SSF160363">
    <property type="entry name" value="MTH889-like"/>
    <property type="match status" value="1"/>
</dbReference>
<gene>
    <name evidence="1" type="ORF">AKJ43_01660</name>
</gene>
<organism evidence="1 2">
    <name type="scientific">candidate division MSBL1 archaeon SCGC-AAA261D19</name>
    <dbReference type="NCBI Taxonomy" id="1698273"/>
    <lineage>
        <taxon>Archaea</taxon>
        <taxon>Methanobacteriati</taxon>
        <taxon>Methanobacteriota</taxon>
        <taxon>candidate division MSBL1</taxon>
    </lineage>
</organism>
<reference evidence="1 2" key="1">
    <citation type="journal article" date="2016" name="Sci. Rep.">
        <title>Metabolic traits of an uncultured archaeal lineage -MSBL1- from brine pools of the Red Sea.</title>
        <authorList>
            <person name="Mwirichia R."/>
            <person name="Alam I."/>
            <person name="Rashid M."/>
            <person name="Vinu M."/>
            <person name="Ba-Alawi W."/>
            <person name="Anthony Kamau A."/>
            <person name="Kamanda Ngugi D."/>
            <person name="Goker M."/>
            <person name="Klenk H.P."/>
            <person name="Bajic V."/>
            <person name="Stingl U."/>
        </authorList>
    </citation>
    <scope>NUCLEOTIDE SEQUENCE [LARGE SCALE GENOMIC DNA]</scope>
    <source>
        <strain evidence="1">SCGC-AAA261D19</strain>
    </source>
</reference>
<comment type="caution">
    <text evidence="1">The sequence shown here is derived from an EMBL/GenBank/DDBJ whole genome shotgun (WGS) entry which is preliminary data.</text>
</comment>
<dbReference type="EMBL" id="LHXX01000014">
    <property type="protein sequence ID" value="KXB02505.1"/>
    <property type="molecule type" value="Genomic_DNA"/>
</dbReference>
<dbReference type="Proteomes" id="UP000070400">
    <property type="component" value="Unassembled WGS sequence"/>
</dbReference>